<dbReference type="PROSITE" id="PS00455">
    <property type="entry name" value="AMP_BINDING"/>
    <property type="match status" value="5"/>
</dbReference>
<keyword evidence="4" id="KW-0597">Phosphoprotein</keyword>
<feature type="domain" description="Carrier" evidence="8">
    <location>
        <begin position="5236"/>
        <end position="5310"/>
    </location>
</feature>
<feature type="region of interest" description="Disordered" evidence="7">
    <location>
        <begin position="4835"/>
        <end position="4868"/>
    </location>
</feature>
<dbReference type="GO" id="GO:0043041">
    <property type="term" value="P:amino acid activation for nonribosomal peptide biosynthetic process"/>
    <property type="evidence" value="ECO:0007669"/>
    <property type="project" value="TreeGrafter"/>
</dbReference>
<dbReference type="InterPro" id="IPR010071">
    <property type="entry name" value="AA_adenyl_dom"/>
</dbReference>
<dbReference type="Pfam" id="PF00668">
    <property type="entry name" value="Condensation"/>
    <property type="match status" value="6"/>
</dbReference>
<dbReference type="GO" id="GO:0003824">
    <property type="term" value="F:catalytic activity"/>
    <property type="evidence" value="ECO:0007669"/>
    <property type="project" value="InterPro"/>
</dbReference>
<dbReference type="CDD" id="cd19540">
    <property type="entry name" value="LCL_NRPS-like"/>
    <property type="match status" value="4"/>
</dbReference>
<feature type="domain" description="Carrier" evidence="8">
    <location>
        <begin position="4137"/>
        <end position="4212"/>
    </location>
</feature>
<dbReference type="InterPro" id="IPR025110">
    <property type="entry name" value="AMP-bd_C"/>
</dbReference>
<dbReference type="FunFam" id="1.10.1200.10:FF:000016">
    <property type="entry name" value="Non-ribosomal peptide synthase"/>
    <property type="match status" value="4"/>
</dbReference>
<dbReference type="CDD" id="cd05930">
    <property type="entry name" value="A_NRPS"/>
    <property type="match status" value="3"/>
</dbReference>
<dbReference type="RefSeq" id="WP_399933687.1">
    <property type="nucleotide sequence ID" value="NZ_CP172446.1"/>
</dbReference>
<protein>
    <submittedName>
        <fullName evidence="9">Putative non-ribosomal peptide synthetase</fullName>
    </submittedName>
</protein>
<dbReference type="Gene3D" id="2.30.38.10">
    <property type="entry name" value="Luciferase, Domain 3"/>
    <property type="match status" value="5"/>
</dbReference>
<dbReference type="FunFam" id="3.40.50.980:FF:000002">
    <property type="entry name" value="Enterobactin synthetase component F"/>
    <property type="match status" value="1"/>
</dbReference>
<dbReference type="Pfam" id="PF00550">
    <property type="entry name" value="PP-binding"/>
    <property type="match status" value="5"/>
</dbReference>
<dbReference type="FunFam" id="3.30.559.10:FF:000012">
    <property type="entry name" value="Non-ribosomal peptide synthetase"/>
    <property type="match status" value="2"/>
</dbReference>
<feature type="domain" description="Carrier" evidence="8">
    <location>
        <begin position="2020"/>
        <end position="2095"/>
    </location>
</feature>
<dbReference type="SMART" id="SM00823">
    <property type="entry name" value="PKS_PP"/>
    <property type="match status" value="5"/>
</dbReference>
<dbReference type="Gene3D" id="1.10.1200.10">
    <property type="entry name" value="ACP-like"/>
    <property type="match status" value="5"/>
</dbReference>
<dbReference type="InterPro" id="IPR010060">
    <property type="entry name" value="NRPS_synth"/>
</dbReference>
<gene>
    <name evidence="9" type="primary">gauC</name>
</gene>
<dbReference type="NCBIfam" id="TIGR01733">
    <property type="entry name" value="AA-adenyl-dom"/>
    <property type="match status" value="5"/>
</dbReference>
<dbReference type="EMBL" id="MZ394730">
    <property type="protein sequence ID" value="QWT72292.1"/>
    <property type="molecule type" value="Genomic_DNA"/>
</dbReference>
<feature type="compositionally biased region" description="Basic and acidic residues" evidence="7">
    <location>
        <begin position="4840"/>
        <end position="4852"/>
    </location>
</feature>
<dbReference type="FunFam" id="3.40.50.980:FF:000001">
    <property type="entry name" value="Non-ribosomal peptide synthetase"/>
    <property type="match status" value="2"/>
</dbReference>
<dbReference type="PROSITE" id="PS50075">
    <property type="entry name" value="CARRIER"/>
    <property type="match status" value="5"/>
</dbReference>
<dbReference type="FunFam" id="3.30.300.30:FF:000010">
    <property type="entry name" value="Enterobactin synthetase component F"/>
    <property type="match status" value="3"/>
</dbReference>
<dbReference type="InterPro" id="IPR045851">
    <property type="entry name" value="AMP-bd_C_sf"/>
</dbReference>
<dbReference type="GO" id="GO:0031177">
    <property type="term" value="F:phosphopantetheine binding"/>
    <property type="evidence" value="ECO:0007669"/>
    <property type="project" value="InterPro"/>
</dbReference>
<comment type="cofactor">
    <cofactor evidence="1">
        <name>pantetheine 4'-phosphate</name>
        <dbReference type="ChEBI" id="CHEBI:47942"/>
    </cofactor>
</comment>
<dbReference type="Gene3D" id="3.30.300.30">
    <property type="match status" value="5"/>
</dbReference>
<feature type="region of interest" description="Disordered" evidence="7">
    <location>
        <begin position="5023"/>
        <end position="5047"/>
    </location>
</feature>
<dbReference type="InterPro" id="IPR001242">
    <property type="entry name" value="Condensation_dom"/>
</dbReference>
<dbReference type="InterPro" id="IPR009081">
    <property type="entry name" value="PP-bd_ACP"/>
</dbReference>
<accession>A0A8F2FA87</accession>
<keyword evidence="6" id="KW-0045">Antibiotic biosynthesis</keyword>
<dbReference type="NCBIfam" id="NF003417">
    <property type="entry name" value="PRK04813.1"/>
    <property type="match status" value="5"/>
</dbReference>
<dbReference type="PANTHER" id="PTHR45527:SF1">
    <property type="entry name" value="FATTY ACID SYNTHASE"/>
    <property type="match status" value="1"/>
</dbReference>
<dbReference type="PROSITE" id="PS00012">
    <property type="entry name" value="PHOSPHOPANTETHEINE"/>
    <property type="match status" value="4"/>
</dbReference>
<dbReference type="InterPro" id="IPR023213">
    <property type="entry name" value="CAT-like_dom_sf"/>
</dbReference>
<dbReference type="FunFam" id="3.40.50.12780:FF:000012">
    <property type="entry name" value="Non-ribosomal peptide synthetase"/>
    <property type="match status" value="2"/>
</dbReference>
<keyword evidence="3" id="KW-0596">Phosphopantetheine</keyword>
<dbReference type="PANTHER" id="PTHR45527">
    <property type="entry name" value="NONRIBOSOMAL PEPTIDE SYNTHETASE"/>
    <property type="match status" value="1"/>
</dbReference>
<dbReference type="Pfam" id="PF00501">
    <property type="entry name" value="AMP-binding"/>
    <property type="match status" value="5"/>
</dbReference>
<dbReference type="Gene3D" id="3.30.559.30">
    <property type="entry name" value="Nonribosomal peptide synthetase, condensation domain"/>
    <property type="match status" value="6"/>
</dbReference>
<evidence type="ECO:0000256" key="7">
    <source>
        <dbReference type="SAM" id="MobiDB-lite"/>
    </source>
</evidence>
<dbReference type="Gene3D" id="3.30.559.10">
    <property type="entry name" value="Chloramphenicol acetyltransferase-like domain"/>
    <property type="match status" value="6"/>
</dbReference>
<evidence type="ECO:0000313" key="9">
    <source>
        <dbReference type="EMBL" id="QWT72292.1"/>
    </source>
</evidence>
<dbReference type="GO" id="GO:0072330">
    <property type="term" value="P:monocarboxylic acid biosynthetic process"/>
    <property type="evidence" value="ECO:0007669"/>
    <property type="project" value="UniProtKB-ARBA"/>
</dbReference>
<dbReference type="SUPFAM" id="SSF52777">
    <property type="entry name" value="CoA-dependent acyltransferases"/>
    <property type="match status" value="12"/>
</dbReference>
<dbReference type="NCBIfam" id="TIGR01720">
    <property type="entry name" value="NRPS-para261"/>
    <property type="match status" value="1"/>
</dbReference>
<reference evidence="9" key="2">
    <citation type="submission" date="2021-06" db="EMBL/GenBank/DDBJ databases">
        <authorList>
            <person name="Alferova V.A."/>
            <person name="Mardanov A.V."/>
            <person name="Beletsky A.V."/>
            <person name="Ravin N.V."/>
            <person name="Osterman I.A."/>
            <person name="Terekhov S.S."/>
        </authorList>
    </citation>
    <scope>NUCLEOTIDE SEQUENCE</scope>
    <source>
        <strain evidence="9">INA-Ac-5812</strain>
    </source>
</reference>
<dbReference type="GO" id="GO:0008610">
    <property type="term" value="P:lipid biosynthetic process"/>
    <property type="evidence" value="ECO:0007669"/>
    <property type="project" value="UniProtKB-ARBA"/>
</dbReference>
<evidence type="ECO:0000259" key="8">
    <source>
        <dbReference type="PROSITE" id="PS50075"/>
    </source>
</evidence>
<keyword evidence="5" id="KW-0677">Repeat</keyword>
<dbReference type="CDD" id="cd17646">
    <property type="entry name" value="A_NRPS_AB3403-like"/>
    <property type="match status" value="1"/>
</dbReference>
<evidence type="ECO:0000256" key="4">
    <source>
        <dbReference type="ARBA" id="ARBA00022553"/>
    </source>
</evidence>
<evidence type="ECO:0000256" key="3">
    <source>
        <dbReference type="ARBA" id="ARBA00022450"/>
    </source>
</evidence>
<dbReference type="FunFam" id="2.30.38.10:FF:000001">
    <property type="entry name" value="Non-ribosomal peptide synthetase PvdI"/>
    <property type="match status" value="5"/>
</dbReference>
<dbReference type="Pfam" id="PF13193">
    <property type="entry name" value="AMP-binding_C"/>
    <property type="match status" value="5"/>
</dbReference>
<sequence length="5811" mass="620367">MVNARAQSIEDILPVTALQEGMIFHHVYDEGAPDSYVAQVAFDLDGALDEAALRAAAAELLRRHANLRSSFRQRRTGEWVRLLRRRVRLPWHRHDLSRLPAAERREALEAEVTADRLRRFDLGAAPLIRFTLLRLGQESFRFVLTAHHAVVDGWSMAVLLRELLVLYRNGAVSGELPAVRPHRDHLAWLRTRDRAAAERAWGEALAELPGPCLLAPGASPATVLPERLDFALDEQTGAALVNVARARGITLNTALQCAWALVLGGLTGRDDVVFGMTVSGRPAELDGAEHMVGLFINTVPLRVRLRPEESLSGLLVRVQQEQARMLDHHHLGLTEIQRAAGVEELFDAGMVFENFPRHTDDGDGDGATLRVRDVRSRNATHYPLTLISGTGERIGGRLVHRPDLFGSDRVQKIAEVLTRVLRTMARAPERLVGGVDVSLPGEGLLLAEWNDTAADVPWASLPALFEEQTARAPEAVAVESEGEAVSYGELDARANRLARHLGSLGVATESRVVVALPRSVDAVAALLAVSKAGAAYVPVDPSYPAERIAFMLEDCEPAAVISFSGTGVVPGGPVPCTGPTEGTDSTGHDDAPLVLLDAPELVARLAGLPSTPPDVLERRPDQAAYVVYTSGSTGRPKGVVVEHRSLGAYLLRNRQTYAGVTGNSVLHTSLSFDLTVTALFTPLVSGGRVRLDDLEDGAGATLLKVTPSHLALMEDHENVVAPAGTLVVGGEALTGEVLDAWRRRHPDVTVYNAYGPTEATVNCTEWRLGPGGTTPRGAVPIGTPFQNTRVFVLDSFLRQVPVGVPGELYVAGAPLARGYWGRSDVTAERFVACPFGGAGERMYRTGDVVRWRDTGVLEYVGRVDDQVKVRGFRIELGEIEAALAGCGGVARAVATVRVNDEADRRLVGYVTAEPGAEVDGAELRAQCARSLPEYMVPSAVVVLDALPLTPHGKVDRGALPEPGVRVVRGRGPRSPREDILCGLFAEVLGVSAVGIDDDFFALGGHSLLATRLVGRVRAVLDAELSVRQLFEAPTVAGLDGVLDGADRGRVPVVRAQVRPERLPLSFGQERLWFLHQLEGPGSAYNVPSAVRLSGELDREALRLALGDVVARHESLRTVFAEDARGAYQVVLDAGVEVPWTVAQVTEGELPERLATAARHAFDLSTEIPVSAALFELGPEDHVLLLLVHHIATDGWSLRPLVRDLTSAYEARVAGREPRWPALPVQYADFAVWQRELLGSEDDPGSLVSAQIAYWRERLAGLPAEIELPVDRSRPAVASYRSGRVDFVVPVDVMERVAGFARESGASVFMVLQAALGVLLSRSGAGADIPIGTPVAGRGDDAVDDLVGLFINSLVLRTDVSGDPTFRELVARVRETDLEAYAHQDLPFERLVEILNPERSLNRHPLFQVMLILNNQTSAGVESNASHLDVSEIRATHDAARFDLTFEFAQMDPENGLRGGLTFALDVFERWSAELLVERLVCLLGVLVGSPDVPVGGLDVLVPGERGRVLEGWNDTAVEVPEASLVGLFEEQVRCASGAVAVECGGEAVSYGELDGRANRLARFLRSLGVGGESRVVVALPRSVDAVVAFLGVLKAGGVYVPVDPSYPVERIAFVVGDCVPSAVISVSGAGVAGCGGVPLVLLDDPVVVSGLAEVSSGSLGVVSCREQAAYVLYTSGSTGRPKGVVVSQGGVVNVLAGLRGVVGAGSGRVLALTTFAFDIAVLELFGPLTAGGCVVLASSDVVGDAGLLVGLVVSSGVSVVQATPSLWREILAVAGDRLKHVHALVGGEALPGDVAGLLVDSVASVVNVYGPTETTVWSTSGVVVSGSDVSIGRPLANTRVFVLDGFLRPVPVGVSGELYVAGAQVARGYWGRAGLTAERFVACPFGGVGERMYRTGDVVRWRGDGVLEFVGRVDDQVKVRGFRIELGEVEAALTGCAGVAQAVAVVRGDVAGDRRLVAGVVPEDGVVLDLGVVRAEVGRRLPDYMVPALVVLGEVPLTPNGKVDRRALPEPRVEVVAGRGPRSPREDILCGLFAEVLGVSAVGIDDDFFALGGHSLLATRLVGRVRAVLDAELSVRQLFEAPTVAGLDGVLDGADRGRVPVVRAQVRPERLPLSFGQERLWFLHQLEGPGAAYNVPLALRLSGRLDREALRLALGDVVARHESLRTVFAEDAEGPYQRVLDAGVVVPWSVASCGREELSERLEEAARYGFDLTVDIPVRATLFELGPDEHALLLLVHHIAGDGQSVGPLRRDLVAAYEARVASREPWWPVLPVQYADFAVWQREMLGSEDDPGSPVSAQVAYWRERLADLPAEIELPADRPRPAAASHRGARVTFSVPADVHAGIQAFALSNNTTVFMVLQAALGVLLSRSGAGEDIPIGTPVAGRGDDAVDDLVGLFINNLVLRTDVSGDPTFRELVARVRETDLEAYAHQDLPFERLVEILNPERSLSRHPLFQVMLTLNNADVTPAPEHGEGADAAGALDVVLHPVETGTVRYDLNFHLGEHRDTGGLRGVLDFSTDRFDRESAQLLADRLVRLLTVTVESPDVPVSRADMLLEGERRQILEKWNDTAAERSGTAATSLSELFEQQAARTPDSCALQFEDSALSYGELDTRANRLAHLLRSMGAGPESRVAVAIPRSLDLVVALLAVLKVGGAYLPVDSEYPTERIAFMLADAEPTALLTTRQLKSGLPAPTALRVVVVDDPATRRQTESFTGEHPPLAQVSSSQAAYLIYTSGSTGEPKGVLVPHRGIVNRLRWMQDEYGLTSRDRVLQKTPASFDVSVWEFFWPLLSGATLVLARPGGHREPAYLSGLIQSAGITTVHFVPSMLDAFLREPTAAACTGLKRVLCSGEALSAATEELFHRTLGAELHNLYGPTEAAVDVTYWHCEDDGPDRPAPIGKPVANTRVFVLDAFLRPVPVGVAGELYVAGVQVARGYWGRGALTAERFVACPFGGAGERMYRTGDVVRWRGDGVLEFVGRVDDQVKVRGFRIELGEVEAALVGCGGVARAVAVVRGDTVGDRRLVAGVVPEDGVVLDLGVVRAEVGRRLPDYMVPALVVLGEVPLTPNGKVDRRALPEPEAVVVSGRGPRSPRQEILCGLFAEVLGVPAVGIDDDFFALGGHSLLATRLVGRVRAVLDAELSVRQLFEAPTVAGLDRVVEGAGRSRVPVLRAGSRPGRLPLSFGQQRLWFLHQLEGPGAAYNVPLALRLSGPLDREALRLALGDVVARHESLRTVFAEDAQGAYQVIRAVADCESELAVVRCSEGELAAELAAAARHAFDLERELPLRAVLFELDAEEHVLLVLVHHIASDGWSVRPLVRDLSIAYGARVNDVLPEWPMLPVQYADFAVWQWDLLGSEDDPGSVVAAQIAYWRERLAGLPAEIELPVDRSRPAVASYRGGRVDFVVPVDVMERVAGFARESGASVFMVLQAALGVLLSRSGAGADIPIGTPVAGRGDDAVDDLVGLFINSLVLRTDVSGDPTFRELVARVRETDLEAYAHQDLPFERLVEILNPERSLSRHPLFQVMLTLNNAPENGMLPVLPELSVSPIGAETESAKVDLSFAFSPDSSSGLRGGLTFAADLFDRRSAELLVERLVWLLGVVMGSPDVPVGGLDVLVPEERRRVLEEWNATGAALPQDSLSGLFEEWVVRVPGAVAVEFEGGVVSYGELDGRANRLARFLRSLGVGGESRVVVALPRSVDAVVAFLGVLKAGGVYVPVDPSYPVERIAFVVGDCVPSAVISVSGAGVAGCGGVPLVLLDDPVVVSGLAEVSSGSLGVVSCREQAAYVLYTSGSTGRPKGVVVSQGGVVNVLAGLRGVVGAGSGRVLALTTFAFDIAVLELFGPLTAGGCVVLASSDVVGDAGLLVGLVVSSGVSVVQATPSLWREILAVAGDRLKHVHALVGGEALPGDVAGLLVDSVASVVNVYGPTETTVWSTSGVVVSGSNVSIGRPLANTRVFVLDAFLRPVPVGVSGELYVAGAGVARGYWGRSDVTAERFVACPFGGAGERMYRTGDVVRWRDTGVLEYVGRVDDQVKVRGFRIELGEVEAALVGCGGVARAVAVVREDTVGDRRLVAGVVPEDGVVLDLGVVRAEVGRRLPDYMVPALVVLDEVPLTPNGKVDRRALPEPEAVVVSGRGPRSPRQEILCGLFAEVLGVPAVGIDDDFFALGGHSLLATRLVGRVRAVLDAELSVRQLFEAPTVAGLDRVVEGAGRSRVPVLRAGSRPGRLPLSFGQQRLWFLHQLEGPGAAYNVPLALRLSGPLDREALRLALGDVVARHESLRTVFAEDAQGPYQVVREAVDSAPEVISIRVSAEELATELAAAARHPFDLTRCPPLRTMLFELDADEHVLLLLVHHIASDGWSVRPLVRDVSAAYGARADGQSPRWPVLPVQYADFAVWQREMLGSEDDPESLVSAQVTYWRERLAELPAEIALPVDRPRPPIPSQRGGRVEFTVPAAVHAGVTKLARECGASVFMVLQAALGLLLARSGAGDDIPIGTPVAGRGDDAVDDLVGLFINSLVLRTDVSGDPTFRELVARVRETDLEAYAHQDLPFERLVEILNPERSLSRHPLFQVMLTLNNTDVASASQHIQELAELQVRPQPVETGEAKNDLTFAFVGLPDAESPGGGTSERDGLHGILEYNTDLFDRATCAALAERLVHLLASLAADPDQRLDAYDVLTPTERHDVVHGWNDTRHAVAATTVTAMFDACVASAPNDPAVVFGTTTLTYADLDRRADRLARLLVERGIGPETFVGIALERSEAWVVAILAVLKAGGAFLPLDPGYPDDRLRFMLQDSTPELVITAEDLRERIAYEGTPLLVLDAPEVTTALTADLDADPDPHLDLDPHLDRGAGLGNSHPAPPTGPDSAAYVIYTSGSTGRPKGVVIPHGGLPSMVSTAVDRWELGRGCRVLQMASTSFDASLWDVFGALLSGATLVLAPADQALGEDLTRFVATAGVTHMTLPPAVVASLSEEELPPGLVITVTGDTCPPATARRWSVRHRLFNGYGPTETTIAATAGEIRPASPEATGPAPGAEQTGRSTGSVPIGVPFRNKRVYVLDTRLRPVPPGTVGQLWIAGTGLARGYHRAPDLTAARFVADPFGRPGERMYDTGDLARRRIDGTLEFAGRRDDQVKFGGFRIELGEIESVLLRCPGVAQAAATVREDRPGQRRLVGYAVPEPGAGLDAEALRAFTSATLPGHAVPSAFVVLDELPLSPNGKADRAALPRPQHAARATPRGRRETLLCAIFADVLGLEEAGPDDRFFDIGGDSISSISLVGRARAAGLDLSPRDVFTHQTPAALAAAARSRDRAAALEHTDDEGPLRPTAVLRRFTELGGPIDRFAQSRLVELPPGSDIGTLVATVDTVVRRHDALRLRLVGDGDDQVLEVREPDTMDIAEAVRRVDLPRKPGESPDDMSARVAAEADAARARLSPREGRLVEVVWFDRGAGEPGLVLIVIHHFAVDEVSWRILLPELIECWNAHREGRTPELRPIGTSLRRWAHAMHTAAHSPERMAEADGWVRLLSGPDQQLGGRPLDRAKDTLGSARSLSLTLPPDVAGRVLDAVPAAFHAGVDDVLLTGLALAVAHWRGTGAGLLVDVETHGRHEELVPGADLTTTVGWFTDIHPVRLDLAGVDIAGALAAGPAAGQALKTVKEQLRAVPGDGSGYGLLRYLNPRTAEALKALPTAQIGYNNLGRTRGSADRTSHGLGRLEGLGGTDDARIPLPHAVELNTMAREDDTGTHLIAIWTWADGLFEQHHMEELARTWFDVLGALADHAAAPDAGGRTPSDLLGAGLSQNEIDALEAEWRTL</sequence>
<dbReference type="GO" id="GO:0017000">
    <property type="term" value="P:antibiotic biosynthetic process"/>
    <property type="evidence" value="ECO:0007669"/>
    <property type="project" value="UniProtKB-KW"/>
</dbReference>
<dbReference type="SUPFAM" id="SSF47336">
    <property type="entry name" value="ACP-like"/>
    <property type="match status" value="5"/>
</dbReference>
<proteinExistence type="inferred from homology"/>
<dbReference type="InterPro" id="IPR000873">
    <property type="entry name" value="AMP-dep_synth/lig_dom"/>
</dbReference>
<dbReference type="SUPFAM" id="SSF56801">
    <property type="entry name" value="Acetyl-CoA synthetase-like"/>
    <property type="match status" value="5"/>
</dbReference>
<dbReference type="CDD" id="cd19543">
    <property type="entry name" value="DCL_NRPS"/>
    <property type="match status" value="1"/>
</dbReference>
<evidence type="ECO:0000256" key="1">
    <source>
        <dbReference type="ARBA" id="ARBA00001957"/>
    </source>
</evidence>
<dbReference type="InterPro" id="IPR036736">
    <property type="entry name" value="ACP-like_sf"/>
</dbReference>
<name>A0A8F2FA87_STRKN</name>
<comment type="similarity">
    <text evidence="2">Belongs to the ATP-dependent AMP-binding enzyme family.</text>
</comment>
<dbReference type="InterPro" id="IPR020806">
    <property type="entry name" value="PKS_PP-bd"/>
</dbReference>
<dbReference type="InterPro" id="IPR006162">
    <property type="entry name" value="Ppantetheine_attach_site"/>
</dbReference>
<feature type="domain" description="Carrier" evidence="8">
    <location>
        <begin position="3088"/>
        <end position="3163"/>
    </location>
</feature>
<dbReference type="GO" id="GO:0044550">
    <property type="term" value="P:secondary metabolite biosynthetic process"/>
    <property type="evidence" value="ECO:0007669"/>
    <property type="project" value="UniProtKB-ARBA"/>
</dbReference>
<evidence type="ECO:0000256" key="6">
    <source>
        <dbReference type="ARBA" id="ARBA00023194"/>
    </source>
</evidence>
<feature type="domain" description="Carrier" evidence="8">
    <location>
        <begin position="971"/>
        <end position="1046"/>
    </location>
</feature>
<dbReference type="NCBIfam" id="NF004282">
    <property type="entry name" value="PRK05691.1"/>
    <property type="match status" value="5"/>
</dbReference>
<dbReference type="InterPro" id="IPR020845">
    <property type="entry name" value="AMP-binding_CS"/>
</dbReference>
<evidence type="ECO:0000256" key="2">
    <source>
        <dbReference type="ARBA" id="ARBA00006432"/>
    </source>
</evidence>
<reference evidence="9" key="1">
    <citation type="journal article" date="2021" name="Angew. Chem. Int. Ed. Engl.">
        <title>Gausemycins A,B - cyclic lipoglycopeptides from Streptomyces sp.</title>
        <authorList>
            <person name="Tyurin A."/>
            <person name="Alferova V."/>
            <person name="Paramonov A."/>
            <person name="Shuvalov M."/>
            <person name="Kudryakova G."/>
            <person name="Rogozhin E."/>
            <person name="Zherebker A."/>
            <person name="Brylev V."/>
            <person name="Chistov A."/>
            <person name="Baranova A."/>
            <person name="Birykov M."/>
            <person name="Ivanov I."/>
            <person name="Prokhorenko I."/>
            <person name="Grammatikova N."/>
            <person name="Kravchenko T."/>
            <person name="Isakova E."/>
            <person name="Mirchink E."/>
            <person name="Gladkikh E."/>
            <person name="Svirshchevskaya E."/>
            <person name="Mardanov A."/>
            <person name="Beletsky A."/>
            <person name="Kocharovskaya M."/>
            <person name="Kulyaeva V."/>
            <person name="Shashkov A."/>
            <person name="Nifantiev N."/>
            <person name="Apt A."/>
            <person name="Majorov K."/>
            <person name="Efimova S."/>
            <person name="Ravin N."/>
            <person name="Nikolaev E."/>
            <person name="Ostroumova O."/>
            <person name="Katrukha G."/>
            <person name="Lapchinskaya O."/>
            <person name="Dontsova O."/>
            <person name="Terekhov S."/>
            <person name="Osterman I."/>
            <person name="Shenkarev Z."/>
            <person name="Korshun V.A."/>
        </authorList>
    </citation>
    <scope>NUCLEOTIDE SEQUENCE</scope>
    <source>
        <strain evidence="9">INA-Ac-5812</strain>
    </source>
</reference>
<dbReference type="Gene3D" id="3.40.50.980">
    <property type="match status" value="10"/>
</dbReference>
<evidence type="ECO:0000256" key="5">
    <source>
        <dbReference type="ARBA" id="ARBA00022737"/>
    </source>
</evidence>
<dbReference type="GO" id="GO:0005829">
    <property type="term" value="C:cytosol"/>
    <property type="evidence" value="ECO:0007669"/>
    <property type="project" value="TreeGrafter"/>
</dbReference>
<organism evidence="9">
    <name type="scientific">Streptomyces kanamyceticus</name>
    <dbReference type="NCBI Taxonomy" id="1967"/>
    <lineage>
        <taxon>Bacteria</taxon>
        <taxon>Bacillati</taxon>
        <taxon>Actinomycetota</taxon>
        <taxon>Actinomycetes</taxon>
        <taxon>Kitasatosporales</taxon>
        <taxon>Streptomycetaceae</taxon>
        <taxon>Streptomyces</taxon>
    </lineage>
</organism>